<dbReference type="GO" id="GO:0005886">
    <property type="term" value="C:plasma membrane"/>
    <property type="evidence" value="ECO:0007669"/>
    <property type="project" value="UniProtKB-SubCell"/>
</dbReference>
<dbReference type="GO" id="GO:0051539">
    <property type="term" value="F:4 iron, 4 sulfur cluster binding"/>
    <property type="evidence" value="ECO:0007669"/>
    <property type="project" value="UniProtKB-KW"/>
</dbReference>
<dbReference type="InterPro" id="IPR011538">
    <property type="entry name" value="Nuo51_FMN-bd"/>
</dbReference>
<keyword evidence="8" id="KW-1278">Translocase</keyword>
<dbReference type="Pfam" id="PF01512">
    <property type="entry name" value="Complex1_51K"/>
    <property type="match status" value="1"/>
</dbReference>
<keyword evidence="8" id="KW-0472">Membrane</keyword>
<feature type="binding site" evidence="8">
    <location>
        <position position="376"/>
    </location>
    <ligand>
        <name>[4Fe-4S] cluster</name>
        <dbReference type="ChEBI" id="CHEBI:49883"/>
        <label>1</label>
    </ligand>
</feature>
<keyword evidence="11" id="KW-1185">Reference proteome</keyword>
<dbReference type="EMBL" id="JYNY01000237">
    <property type="protein sequence ID" value="KJJ84904.1"/>
    <property type="molecule type" value="Genomic_DNA"/>
</dbReference>
<comment type="caution">
    <text evidence="10">The sequence shown here is derived from an EMBL/GenBank/DDBJ whole genome shotgun (WGS) entry which is preliminary data.</text>
</comment>
<dbReference type="SUPFAM" id="SSF142019">
    <property type="entry name" value="Nqo1 FMN-binding domain-like"/>
    <property type="match status" value="1"/>
</dbReference>
<evidence type="ECO:0000256" key="4">
    <source>
        <dbReference type="ARBA" id="ARBA00022737"/>
    </source>
</evidence>
<keyword evidence="6 8" id="KW-0408">Iron</keyword>
<protein>
    <recommendedName>
        <fullName evidence="8">Ion-translocating oxidoreductase complex subunit C</fullName>
        <ecNumber evidence="8">7.-.-.-</ecNumber>
    </recommendedName>
    <alternativeName>
        <fullName evidence="8">Rnf electron transport complex subunit C</fullName>
    </alternativeName>
</protein>
<dbReference type="GO" id="GO:0022900">
    <property type="term" value="P:electron transport chain"/>
    <property type="evidence" value="ECO:0007669"/>
    <property type="project" value="UniProtKB-UniRule"/>
</dbReference>
<dbReference type="SUPFAM" id="SSF46548">
    <property type="entry name" value="alpha-helical ferredoxin"/>
    <property type="match status" value="1"/>
</dbReference>
<dbReference type="Pfam" id="PF13237">
    <property type="entry name" value="Fer4_10"/>
    <property type="match status" value="1"/>
</dbReference>
<evidence type="ECO:0000256" key="1">
    <source>
        <dbReference type="ARBA" id="ARBA00022448"/>
    </source>
</evidence>
<evidence type="ECO:0000256" key="7">
    <source>
        <dbReference type="ARBA" id="ARBA00023014"/>
    </source>
</evidence>
<comment type="similarity">
    <text evidence="8">Belongs to the 4Fe4S bacterial-type ferredoxin family. RnfC subfamily.</text>
</comment>
<feature type="binding site" evidence="8">
    <location>
        <position position="415"/>
    </location>
    <ligand>
        <name>[4Fe-4S] cluster</name>
        <dbReference type="ChEBI" id="CHEBI:49883"/>
        <label>2</label>
    </ligand>
</feature>
<dbReference type="InterPro" id="IPR017896">
    <property type="entry name" value="4Fe4S_Fe-S-bd"/>
</dbReference>
<comment type="subunit">
    <text evidence="8">The complex is composed of six subunits: RnfA, RnfB, RnfC, RnfD, RnfE and RnfG.</text>
</comment>
<dbReference type="Gene3D" id="3.10.20.600">
    <property type="match status" value="1"/>
</dbReference>
<dbReference type="Gene3D" id="3.40.50.11540">
    <property type="entry name" value="NADH-ubiquinone oxidoreductase 51kDa subunit"/>
    <property type="match status" value="1"/>
</dbReference>
<evidence type="ECO:0000256" key="8">
    <source>
        <dbReference type="HAMAP-Rule" id="MF_00461"/>
    </source>
</evidence>
<dbReference type="Pfam" id="PF10531">
    <property type="entry name" value="SLBB"/>
    <property type="match status" value="1"/>
</dbReference>
<feature type="domain" description="4Fe-4S ferredoxin-type" evidence="9">
    <location>
        <begin position="366"/>
        <end position="396"/>
    </location>
</feature>
<keyword evidence="8" id="KW-1003">Cell membrane</keyword>
<dbReference type="HAMAP" id="MF_00461">
    <property type="entry name" value="RsxC_RnfC"/>
    <property type="match status" value="1"/>
</dbReference>
<dbReference type="EC" id="7.-.-.-" evidence="8"/>
<evidence type="ECO:0000313" key="10">
    <source>
        <dbReference type="EMBL" id="KJJ84904.1"/>
    </source>
</evidence>
<keyword evidence="7 8" id="KW-0411">Iron-sulfur</keyword>
<dbReference type="NCBIfam" id="NF003454">
    <property type="entry name" value="PRK05035.1"/>
    <property type="match status" value="1"/>
</dbReference>
<dbReference type="PANTHER" id="PTHR43034">
    <property type="entry name" value="ION-TRANSLOCATING OXIDOREDUCTASE COMPLEX SUBUNIT C"/>
    <property type="match status" value="1"/>
</dbReference>
<proteinExistence type="inferred from homology"/>
<keyword evidence="2 8" id="KW-0004">4Fe-4S</keyword>
<dbReference type="PROSITE" id="PS00198">
    <property type="entry name" value="4FE4S_FER_1"/>
    <property type="match status" value="1"/>
</dbReference>
<comment type="function">
    <text evidence="8">Part of a membrane-bound complex that couples electron transfer with translocation of ions across the membrane.</text>
</comment>
<comment type="cofactor">
    <cofactor evidence="8">
        <name>[4Fe-4S] cluster</name>
        <dbReference type="ChEBI" id="CHEBI:49883"/>
    </cofactor>
    <text evidence="8">Binds 2 [4Fe-4S] clusters per subunit.</text>
</comment>
<dbReference type="PATRIC" id="fig|1609969.3.peg.1320"/>
<gene>
    <name evidence="8" type="primary">rnfC</name>
    <name evidence="10" type="ORF">OMAG_001226</name>
</gene>
<evidence type="ECO:0000313" key="11">
    <source>
        <dbReference type="Proteomes" id="UP000033428"/>
    </source>
</evidence>
<organism evidence="10 11">
    <name type="scientific">Candidatus Omnitrophus magneticus</name>
    <dbReference type="NCBI Taxonomy" id="1609969"/>
    <lineage>
        <taxon>Bacteria</taxon>
        <taxon>Pseudomonadati</taxon>
        <taxon>Candidatus Omnitrophota</taxon>
        <taxon>Candidatus Omnitrophus</taxon>
    </lineage>
</organism>
<feature type="binding site" evidence="8">
    <location>
        <position position="421"/>
    </location>
    <ligand>
        <name>[4Fe-4S] cluster</name>
        <dbReference type="ChEBI" id="CHEBI:49883"/>
        <label>2</label>
    </ligand>
</feature>
<keyword evidence="3 8" id="KW-0479">Metal-binding</keyword>
<comment type="subcellular location">
    <subcellularLocation>
        <location evidence="8">Cell membrane</location>
        <topology evidence="8">Peripheral membrane protein</topology>
    </subcellularLocation>
</comment>
<evidence type="ECO:0000256" key="5">
    <source>
        <dbReference type="ARBA" id="ARBA00022982"/>
    </source>
</evidence>
<feature type="binding site" evidence="8">
    <location>
        <position position="386"/>
    </location>
    <ligand>
        <name>[4Fe-4S] cluster</name>
        <dbReference type="ChEBI" id="CHEBI:49883"/>
        <label>2</label>
    </ligand>
</feature>
<dbReference type="InterPro" id="IPR010208">
    <property type="entry name" value="Ion_transpt_RnfC/RsxC"/>
</dbReference>
<keyword evidence="4 8" id="KW-0677">Repeat</keyword>
<dbReference type="AlphaFoldDB" id="A0A0F0CSB8"/>
<dbReference type="InterPro" id="IPR017900">
    <property type="entry name" value="4Fe4S_Fe_S_CS"/>
</dbReference>
<dbReference type="PROSITE" id="PS51379">
    <property type="entry name" value="4FE4S_FER_2"/>
    <property type="match status" value="2"/>
</dbReference>
<feature type="binding site" evidence="8">
    <location>
        <position position="418"/>
    </location>
    <ligand>
        <name>[4Fe-4S] cluster</name>
        <dbReference type="ChEBI" id="CHEBI:49883"/>
        <label>2</label>
    </ligand>
</feature>
<name>A0A0F0CSB8_9BACT</name>
<feature type="binding site" evidence="8">
    <location>
        <position position="379"/>
    </location>
    <ligand>
        <name>[4Fe-4S] cluster</name>
        <dbReference type="ChEBI" id="CHEBI:49883"/>
        <label>1</label>
    </ligand>
</feature>
<accession>A0A0F0CSB8</accession>
<feature type="domain" description="4Fe-4S ferredoxin-type" evidence="9">
    <location>
        <begin position="404"/>
        <end position="435"/>
    </location>
</feature>
<evidence type="ECO:0000256" key="6">
    <source>
        <dbReference type="ARBA" id="ARBA00023004"/>
    </source>
</evidence>
<keyword evidence="1 8" id="KW-0813">Transport</keyword>
<dbReference type="GO" id="GO:0009055">
    <property type="term" value="F:electron transfer activity"/>
    <property type="evidence" value="ECO:0007669"/>
    <property type="project" value="InterPro"/>
</dbReference>
<reference evidence="10 11" key="1">
    <citation type="submission" date="2015-02" db="EMBL/GenBank/DDBJ databases">
        <title>Single-cell genomics of uncultivated deep-branching MTB reveals a conserved set of magnetosome genes.</title>
        <authorList>
            <person name="Kolinko S."/>
            <person name="Richter M."/>
            <person name="Glockner F.O."/>
            <person name="Brachmann A."/>
            <person name="Schuler D."/>
        </authorList>
    </citation>
    <scope>NUCLEOTIDE SEQUENCE [LARGE SCALE GENOMIC DNA]</scope>
    <source>
        <strain evidence="10">SKK-01</strain>
    </source>
</reference>
<dbReference type="NCBIfam" id="TIGR01945">
    <property type="entry name" value="rnfC"/>
    <property type="match status" value="1"/>
</dbReference>
<feature type="binding site" evidence="8">
    <location>
        <position position="425"/>
    </location>
    <ligand>
        <name>[4Fe-4S] cluster</name>
        <dbReference type="ChEBI" id="CHEBI:49883"/>
        <label>1</label>
    </ligand>
</feature>
<feature type="binding site" evidence="8">
    <location>
        <position position="382"/>
    </location>
    <ligand>
        <name>[4Fe-4S] cluster</name>
        <dbReference type="ChEBI" id="CHEBI:49883"/>
        <label>1</label>
    </ligand>
</feature>
<dbReference type="InterPro" id="IPR019554">
    <property type="entry name" value="Soluble_ligand-bd"/>
</dbReference>
<dbReference type="InterPro" id="IPR037225">
    <property type="entry name" value="Nuo51_FMN-bd_sf"/>
</dbReference>
<dbReference type="Proteomes" id="UP000033428">
    <property type="component" value="Unassembled WGS sequence"/>
</dbReference>
<dbReference type="InterPro" id="IPR026902">
    <property type="entry name" value="RnfC_N"/>
</dbReference>
<evidence type="ECO:0000256" key="2">
    <source>
        <dbReference type="ARBA" id="ARBA00022485"/>
    </source>
</evidence>
<dbReference type="Pfam" id="PF13375">
    <property type="entry name" value="RnfC_N"/>
    <property type="match status" value="1"/>
</dbReference>
<dbReference type="Gene3D" id="3.30.70.20">
    <property type="match status" value="1"/>
</dbReference>
<evidence type="ECO:0000259" key="9">
    <source>
        <dbReference type="PROSITE" id="PS51379"/>
    </source>
</evidence>
<evidence type="ECO:0000256" key="3">
    <source>
        <dbReference type="ARBA" id="ARBA00022723"/>
    </source>
</evidence>
<dbReference type="GO" id="GO:0046872">
    <property type="term" value="F:metal ion binding"/>
    <property type="evidence" value="ECO:0007669"/>
    <property type="project" value="UniProtKB-KW"/>
</dbReference>
<dbReference type="PANTHER" id="PTHR43034:SF2">
    <property type="entry name" value="ION-TRANSLOCATING OXIDOREDUCTASE COMPLEX SUBUNIT C"/>
    <property type="match status" value="1"/>
</dbReference>
<sequence length="447" mass="49942">MGINIFRKKTFKGGIHPEYNKGISIREPLHDLKLPDKIVVPLSQHIGTPNEPLVKKGDYVEEGQIIGKSASFVSSPVHSSIYGTVTGIEKEFHPVLGASLSIAIERDKEKSSKKYVKSGNKISSREDILEKIRLYGLVGMGGAGFHTHVKLSIPKDKSVDILILNGAECEPFLTCDHFLMMRKTKEILRGIEILIDLLQPKETYIAIEDNKQLMFFAFENLMKSTDSQELRDIKISILKTKYPQGGEKELIKAITGREVPPGKIPLEVGCLVQNIGTAYAVYEACDLDKPLIERIITISGDCVKNAGNYLVKVGMTLKDMVDLYGIDFNHDFKKIIFGGPMMGISVPHMNVPILKSTSGVLFLSEKYIKNFEESQCIRCAKCVDACPLNLLPTEFAKHVKKERWADLENLWISDCIECGACSYVCPSRIPIVSYVKEGKSVLRKFKK</sequence>
<keyword evidence="5 8" id="KW-0249">Electron transport</keyword>